<dbReference type="AlphaFoldDB" id="A0AAD7PN52"/>
<dbReference type="Proteomes" id="UP001163823">
    <property type="component" value="Chromosome 8"/>
</dbReference>
<accession>A0AAD7PN52</accession>
<feature type="domain" description="KIB1-4 beta-propeller" evidence="2">
    <location>
        <begin position="42"/>
        <end position="304"/>
    </location>
</feature>
<dbReference type="PANTHER" id="PTHR33127">
    <property type="entry name" value="TRANSMEMBRANE PROTEIN"/>
    <property type="match status" value="1"/>
</dbReference>
<organism evidence="3 4">
    <name type="scientific">Quillaja saponaria</name>
    <name type="common">Soap bark tree</name>
    <dbReference type="NCBI Taxonomy" id="32244"/>
    <lineage>
        <taxon>Eukaryota</taxon>
        <taxon>Viridiplantae</taxon>
        <taxon>Streptophyta</taxon>
        <taxon>Embryophyta</taxon>
        <taxon>Tracheophyta</taxon>
        <taxon>Spermatophyta</taxon>
        <taxon>Magnoliopsida</taxon>
        <taxon>eudicotyledons</taxon>
        <taxon>Gunneridae</taxon>
        <taxon>Pentapetalae</taxon>
        <taxon>rosids</taxon>
        <taxon>fabids</taxon>
        <taxon>Fabales</taxon>
        <taxon>Quillajaceae</taxon>
        <taxon>Quillaja</taxon>
    </lineage>
</organism>
<dbReference type="PANTHER" id="PTHR33127:SF5">
    <property type="entry name" value="TRANSMEMBRANE PROTEIN"/>
    <property type="match status" value="1"/>
</dbReference>
<comment type="caution">
    <text evidence="3">The sequence shown here is derived from an EMBL/GenBank/DDBJ whole genome shotgun (WGS) entry which is preliminary data.</text>
</comment>
<dbReference type="Pfam" id="PF03478">
    <property type="entry name" value="Beta-prop_KIB1-4"/>
    <property type="match status" value="2"/>
</dbReference>
<evidence type="ECO:0000259" key="2">
    <source>
        <dbReference type="Pfam" id="PF03478"/>
    </source>
</evidence>
<feature type="domain" description="KIB1-4 beta-propeller" evidence="2">
    <location>
        <begin position="493"/>
        <end position="664"/>
    </location>
</feature>
<dbReference type="EMBL" id="JARAOO010000008">
    <property type="protein sequence ID" value="KAJ7960780.1"/>
    <property type="molecule type" value="Genomic_DNA"/>
</dbReference>
<dbReference type="InterPro" id="IPR001810">
    <property type="entry name" value="F-box_dom"/>
</dbReference>
<evidence type="ECO:0000313" key="4">
    <source>
        <dbReference type="Proteomes" id="UP001163823"/>
    </source>
</evidence>
<gene>
    <name evidence="3" type="ORF">O6P43_021176</name>
</gene>
<protein>
    <submittedName>
        <fullName evidence="3">F-box/kelch-repeat protein</fullName>
    </submittedName>
</protein>
<feature type="domain" description="F-box" evidence="1">
    <location>
        <begin position="389"/>
        <end position="422"/>
    </location>
</feature>
<dbReference type="KEGG" id="qsa:O6P43_021176"/>
<proteinExistence type="predicted"/>
<name>A0AAD7PN52_QUISA</name>
<dbReference type="InterPro" id="IPR005174">
    <property type="entry name" value="KIB1-4_b-propeller"/>
</dbReference>
<dbReference type="Pfam" id="PF00646">
    <property type="entry name" value="F-box"/>
    <property type="match status" value="1"/>
</dbReference>
<sequence length="709" mass="81705">MEKVSKRKSHQCIPPPEPFPWLVFPYSKREKKQVFCSVLKPNKTYHKSIPELQDTIVHVQCYGWLLLSHKTALYNFTLWNLLTSESIQLPALEKSQKTILDQDEQYISYTLSSSPVNCENCTVLLFVSDPPSILFCRPNSIENHHNRWTEIRYNSNLIREKGVLEDENDFLCNPIFCNGTLYAMIFQTRELVTINYLDKEKPEEDLLIESLPCKRPQRLGNTILAQNYLIESCGQLYYICIRLGGISDEEIIAVQILKLDWDRMVWEKPDSLMGQAFFIDRISRIALPAIDQYRDCIYFPMKKDVYEFNVIDGCLSVTLPCKNLPTPWQSPIWLMTDNTLSSNHMAMNKEEQGEDIVIEESIEVHVKEENNSTLKGSLENIETAVRIHLFDLPSHVLKLIIDCLSLFDYLNFRAASWHCRSITTPILSNLKTPLLSPCWLMFSEYSNMGVHNFIDPAHGGSRFLMTVPAPLVDTRICHSKKSPVPPGCACEFSTGFSSLPTSSKCVVVAMSWYYPLAVTVYIGIPGGQEYKIESREIDDEQEFRLHHCSPVFHNGAFNFLGQDGDLGVLRLDEDMTVCQWGVLDKPESPCTFFHEAFLLECNGKLVSVFVGHMGKWVKVFRLNDDTMNWERVESLGNYMLFVSKSSCLSAEARIKGMENKIYFPRFCGNSILHYSLETRKFHTFDREDSLENFYNTREQLLAGWIEPNW</sequence>
<keyword evidence="4" id="KW-1185">Reference proteome</keyword>
<reference evidence="3" key="1">
    <citation type="journal article" date="2023" name="Science">
        <title>Elucidation of the pathway for biosynthesis of saponin adjuvants from the soapbark tree.</title>
        <authorList>
            <person name="Reed J."/>
            <person name="Orme A."/>
            <person name="El-Demerdash A."/>
            <person name="Owen C."/>
            <person name="Martin L.B.B."/>
            <person name="Misra R.C."/>
            <person name="Kikuchi S."/>
            <person name="Rejzek M."/>
            <person name="Martin A.C."/>
            <person name="Harkess A."/>
            <person name="Leebens-Mack J."/>
            <person name="Louveau T."/>
            <person name="Stephenson M.J."/>
            <person name="Osbourn A."/>
        </authorList>
    </citation>
    <scope>NUCLEOTIDE SEQUENCE</scope>
    <source>
        <strain evidence="3">S10</strain>
    </source>
</reference>
<evidence type="ECO:0000259" key="1">
    <source>
        <dbReference type="Pfam" id="PF00646"/>
    </source>
</evidence>
<evidence type="ECO:0000313" key="3">
    <source>
        <dbReference type="EMBL" id="KAJ7960780.1"/>
    </source>
</evidence>